<organism evidence="1 2">
    <name type="scientific">Algoriphagus yeomjeoni</name>
    <dbReference type="NCBI Taxonomy" id="291403"/>
    <lineage>
        <taxon>Bacteria</taxon>
        <taxon>Pseudomonadati</taxon>
        <taxon>Bacteroidota</taxon>
        <taxon>Cytophagia</taxon>
        <taxon>Cytophagales</taxon>
        <taxon>Cyclobacteriaceae</taxon>
        <taxon>Algoriphagus</taxon>
    </lineage>
</organism>
<protein>
    <submittedName>
        <fullName evidence="1">Uncharacterized protein</fullName>
    </submittedName>
</protein>
<keyword evidence="2" id="KW-1185">Reference proteome</keyword>
<evidence type="ECO:0000313" key="1">
    <source>
        <dbReference type="EMBL" id="RAI94800.1"/>
    </source>
</evidence>
<reference evidence="1 2" key="1">
    <citation type="submission" date="2018-06" db="EMBL/GenBank/DDBJ databases">
        <title>Genomic Encyclopedia of Archaeal and Bacterial Type Strains, Phase II (KMG-II): from individual species to whole genera.</title>
        <authorList>
            <person name="Goeker M."/>
        </authorList>
    </citation>
    <scope>NUCLEOTIDE SEQUENCE [LARGE SCALE GENOMIC DNA]</scope>
    <source>
        <strain evidence="1 2">DSM 23446</strain>
    </source>
</reference>
<comment type="caution">
    <text evidence="1">The sequence shown here is derived from an EMBL/GenBank/DDBJ whole genome shotgun (WGS) entry which is preliminary data.</text>
</comment>
<dbReference type="AlphaFoldDB" id="A0A327PR85"/>
<sequence>MKMARVELKLINRGLTLRSVFLVSFLSLLLSLPLIAQSISEVNLRNVLQRELSAHPGRSIGIPENKYSGWYVSIEVKENQIKSIDFSENTFEIVIQKNEELTPEKLMELCAEKGVKSFENGIHIFPVLSEFISRKGRELDDNLEVELEKIHPSNTGSEDGSYTIWLPTLFKLYPPSHSEW</sequence>
<accession>A0A327PR85</accession>
<proteinExistence type="predicted"/>
<dbReference type="EMBL" id="QLLK01000001">
    <property type="protein sequence ID" value="RAI94800.1"/>
    <property type="molecule type" value="Genomic_DNA"/>
</dbReference>
<gene>
    <name evidence="1" type="ORF">LV83_00047</name>
</gene>
<name>A0A327PR85_9BACT</name>
<evidence type="ECO:0000313" key="2">
    <source>
        <dbReference type="Proteomes" id="UP000249610"/>
    </source>
</evidence>
<dbReference type="RefSeq" id="WP_111609516.1">
    <property type="nucleotide sequence ID" value="NZ_QLLK01000001.1"/>
</dbReference>
<dbReference type="Proteomes" id="UP000249610">
    <property type="component" value="Unassembled WGS sequence"/>
</dbReference>